<dbReference type="AlphaFoldDB" id="A0A5C5VNG7"/>
<feature type="compositionally biased region" description="Polar residues" evidence="1">
    <location>
        <begin position="67"/>
        <end position="79"/>
    </location>
</feature>
<organism evidence="3 4">
    <name type="scientific">Blastopirellula retiformator</name>
    <dbReference type="NCBI Taxonomy" id="2527970"/>
    <lineage>
        <taxon>Bacteria</taxon>
        <taxon>Pseudomonadati</taxon>
        <taxon>Planctomycetota</taxon>
        <taxon>Planctomycetia</taxon>
        <taxon>Pirellulales</taxon>
        <taxon>Pirellulaceae</taxon>
        <taxon>Blastopirellula</taxon>
    </lineage>
</organism>
<feature type="region of interest" description="Disordered" evidence="1">
    <location>
        <begin position="60"/>
        <end position="80"/>
    </location>
</feature>
<gene>
    <name evidence="3" type="ORF">Enr8_09080</name>
</gene>
<evidence type="ECO:0000256" key="2">
    <source>
        <dbReference type="SAM" id="Phobius"/>
    </source>
</evidence>
<comment type="caution">
    <text evidence="3">The sequence shown here is derived from an EMBL/GenBank/DDBJ whole genome shotgun (WGS) entry which is preliminary data.</text>
</comment>
<feature type="transmembrane region" description="Helical" evidence="2">
    <location>
        <begin position="86"/>
        <end position="108"/>
    </location>
</feature>
<protein>
    <recommendedName>
        <fullName evidence="5">FecR protein</fullName>
    </recommendedName>
</protein>
<name>A0A5C5VNG7_9BACT</name>
<accession>A0A5C5VNG7</accession>
<keyword evidence="2" id="KW-0812">Transmembrane</keyword>
<evidence type="ECO:0000313" key="3">
    <source>
        <dbReference type="EMBL" id="TWT39212.1"/>
    </source>
</evidence>
<sequence>MDTRRALELIDAHLDGEPLSDADSDALTEWIKRRQENADDAFRRIFLHSYLRQQLQALPPLPDLENESPQSSLDGSSGPPQRFSRWSAVGAVLALIAIVLGGLLLPTISTLPQPRRSHPFAYEGFDYPPDEVPPPLGDWPATGGLDGRDGGEGFAAAWVESGSLVSIIEANPSDHPWTPQDMRQFGQLGYSDRFGNILQSVGNQLRSSAGPLSDTHRKIDVSAASASLRHGDKLGADGSQLWISFLAQSFDSSGDGRYAYLQLGDDDAGLRLGKLRNVPNGNWSVAAVTNRAEINLRASEKPSGEGVIIVARIEFRPGAEQATIWINPDLTEVPQDTDSTLRLPTPDFRFDTISIRGRYSTDFDEIRLGETFQDVTPIAPKSAIP</sequence>
<dbReference type="Proteomes" id="UP000318878">
    <property type="component" value="Unassembled WGS sequence"/>
</dbReference>
<proteinExistence type="predicted"/>
<keyword evidence="4" id="KW-1185">Reference proteome</keyword>
<dbReference type="EMBL" id="SJPF01000001">
    <property type="protein sequence ID" value="TWT39212.1"/>
    <property type="molecule type" value="Genomic_DNA"/>
</dbReference>
<keyword evidence="2" id="KW-0472">Membrane</keyword>
<reference evidence="3 4" key="1">
    <citation type="submission" date="2019-02" db="EMBL/GenBank/DDBJ databases">
        <title>Deep-cultivation of Planctomycetes and their phenomic and genomic characterization uncovers novel biology.</title>
        <authorList>
            <person name="Wiegand S."/>
            <person name="Jogler M."/>
            <person name="Boedeker C."/>
            <person name="Pinto D."/>
            <person name="Vollmers J."/>
            <person name="Rivas-Marin E."/>
            <person name="Kohn T."/>
            <person name="Peeters S.H."/>
            <person name="Heuer A."/>
            <person name="Rast P."/>
            <person name="Oberbeckmann S."/>
            <person name="Bunk B."/>
            <person name="Jeske O."/>
            <person name="Meyerdierks A."/>
            <person name="Storesund J.E."/>
            <person name="Kallscheuer N."/>
            <person name="Luecker S."/>
            <person name="Lage O.M."/>
            <person name="Pohl T."/>
            <person name="Merkel B.J."/>
            <person name="Hornburger P."/>
            <person name="Mueller R.-W."/>
            <person name="Bruemmer F."/>
            <person name="Labrenz M."/>
            <person name="Spormann A.M."/>
            <person name="Op Den Camp H."/>
            <person name="Overmann J."/>
            <person name="Amann R."/>
            <person name="Jetten M.S.M."/>
            <person name="Mascher T."/>
            <person name="Medema M.H."/>
            <person name="Devos D.P."/>
            <person name="Kaster A.-K."/>
            <person name="Ovreas L."/>
            <person name="Rohde M."/>
            <person name="Galperin M.Y."/>
            <person name="Jogler C."/>
        </authorList>
    </citation>
    <scope>NUCLEOTIDE SEQUENCE [LARGE SCALE GENOMIC DNA]</scope>
    <source>
        <strain evidence="3 4">Enr8</strain>
    </source>
</reference>
<evidence type="ECO:0000313" key="4">
    <source>
        <dbReference type="Proteomes" id="UP000318878"/>
    </source>
</evidence>
<evidence type="ECO:0000256" key="1">
    <source>
        <dbReference type="SAM" id="MobiDB-lite"/>
    </source>
</evidence>
<keyword evidence="2" id="KW-1133">Transmembrane helix</keyword>
<evidence type="ECO:0008006" key="5">
    <source>
        <dbReference type="Google" id="ProtNLM"/>
    </source>
</evidence>